<evidence type="ECO:0000256" key="4">
    <source>
        <dbReference type="ARBA" id="ARBA00023136"/>
    </source>
</evidence>
<feature type="region of interest" description="Disordered" evidence="5">
    <location>
        <begin position="778"/>
        <end position="803"/>
    </location>
</feature>
<evidence type="ECO:0000256" key="2">
    <source>
        <dbReference type="ARBA" id="ARBA00022692"/>
    </source>
</evidence>
<keyword evidence="4 6" id="KW-0472">Membrane</keyword>
<evidence type="ECO:0000256" key="6">
    <source>
        <dbReference type="SAM" id="Phobius"/>
    </source>
</evidence>
<evidence type="ECO:0000256" key="1">
    <source>
        <dbReference type="ARBA" id="ARBA00004141"/>
    </source>
</evidence>
<dbReference type="InterPro" id="IPR014150">
    <property type="entry name" value="Conjugal_tfr_TrbL"/>
</dbReference>
<comment type="subcellular location">
    <subcellularLocation>
        <location evidence="1">Membrane</location>
        <topology evidence="1">Multi-pass membrane protein</topology>
    </subcellularLocation>
</comment>
<accession>A0ABY4T2X8</accession>
<keyword evidence="7" id="KW-0732">Signal</keyword>
<dbReference type="Proteomes" id="UP001056681">
    <property type="component" value="Chromosome"/>
</dbReference>
<feature type="compositionally biased region" description="Polar residues" evidence="5">
    <location>
        <begin position="739"/>
        <end position="751"/>
    </location>
</feature>
<evidence type="ECO:0000256" key="3">
    <source>
        <dbReference type="ARBA" id="ARBA00022989"/>
    </source>
</evidence>
<feature type="signal peptide" evidence="7">
    <location>
        <begin position="1"/>
        <end position="25"/>
    </location>
</feature>
<feature type="compositionally biased region" description="Low complexity" evidence="5">
    <location>
        <begin position="569"/>
        <end position="583"/>
    </location>
</feature>
<evidence type="ECO:0000313" key="8">
    <source>
        <dbReference type="EMBL" id="URL58452.1"/>
    </source>
</evidence>
<feature type="transmembrane region" description="Helical" evidence="6">
    <location>
        <begin position="221"/>
        <end position="242"/>
    </location>
</feature>
<feature type="region of interest" description="Disordered" evidence="5">
    <location>
        <begin position="727"/>
        <end position="751"/>
    </location>
</feature>
<evidence type="ECO:0000256" key="7">
    <source>
        <dbReference type="SAM" id="SignalP"/>
    </source>
</evidence>
<dbReference type="RefSeq" id="WP_250339159.1">
    <property type="nucleotide sequence ID" value="NZ_CP063231.1"/>
</dbReference>
<evidence type="ECO:0000313" key="9">
    <source>
        <dbReference type="Proteomes" id="UP001056681"/>
    </source>
</evidence>
<feature type="transmembrane region" description="Helical" evidence="6">
    <location>
        <begin position="190"/>
        <end position="209"/>
    </location>
</feature>
<feature type="region of interest" description="Disordered" evidence="5">
    <location>
        <begin position="547"/>
        <end position="615"/>
    </location>
</feature>
<organism evidence="8 9">
    <name type="scientific">Luteibacter flocculans</name>
    <dbReference type="NCBI Taxonomy" id="2780091"/>
    <lineage>
        <taxon>Bacteria</taxon>
        <taxon>Pseudomonadati</taxon>
        <taxon>Pseudomonadota</taxon>
        <taxon>Gammaproteobacteria</taxon>
        <taxon>Lysobacterales</taxon>
        <taxon>Rhodanobacteraceae</taxon>
        <taxon>Luteibacter</taxon>
    </lineage>
</organism>
<feature type="transmembrane region" description="Helical" evidence="6">
    <location>
        <begin position="164"/>
        <end position="184"/>
    </location>
</feature>
<feature type="region of interest" description="Disordered" evidence="5">
    <location>
        <begin position="324"/>
        <end position="388"/>
    </location>
</feature>
<sequence length="944" mass="97319">MQFLIRHRVVLVALLCLLVVPYACAEDIPMDDVVGEALRRFRAQTLSDTILDSAKKLFWTLATISLVWTMGMLIVRQDIGELLMELIRFIILTGVFYWLLVNASTHQNGDGYVDAIVRSFLQLPNDEPSDMLMVNKGNGILSKGLLVFFEVVLGTEQGGDIDRLVMSAIATLILGICAVIAAQFLLALVLAWVLGYAGIFLLGFGGSRWSSPIAINYYKHVLAVGGVLLALGVVGSVSVSFLQTLDFPKNLREVSRYSYLGLMFGASILMMVLSLKVPQLLYTLITGSTLGLYAGSASAAGMAIATAGSSAYAVASGRFPGGGGAGGGSPGVHPASSGAGSSRTDSVMEAVQRSTSAAGGMSDPFHVGSSSDPFGVPRSADSLRGGRGGSVFGSTSDVASALHTVGFGEADSATRTAVATTLRDATGGPGGDAVSRAFDSGGSETPRGVEGGQSDGSVFPGTRSGNVPSFAPKREHEPFPGDASQPGSMPGAYEAATSGSQASIDPPQSGSPRSAVTSMRSSHTEPYAAAVPELHTPIAAEADGGVAMGETTGMPISRSTSHVTQIDHASSLPSPASSSPISAGYADRTASLHASIRSDDASPSTHPPIAGDGNDMRAMITASNGTGVRMQALDDTSLQTASIVPADHSYIEHRTDDMPTSVQPGMTVDASDMRSVSTTPSAADVRMPTRADTSVQTASMASEGQGPVSALNIRGADVAASEATPATASLSAGRATVDTEANVSGTSPSVLTEDTKAIPHSRTDDAALFVSTALPREPTTRHEVTTQRDADDLKPETGAHVQAHRDVSTRIDTTVETQQRIERVAAPVDVTSNMTQGTITDETTSSDTNVTQRVATHIVASDSTTEGAVPRMASSAPVDTSMPHAADVVQKGAASDPATVSLPGHTAPLTTTDTASDELTPRPSSASDSPNGETDGNEPPMAQP</sequence>
<feature type="region of interest" description="Disordered" evidence="5">
    <location>
        <begin position="421"/>
        <end position="524"/>
    </location>
</feature>
<proteinExistence type="predicted"/>
<dbReference type="NCBIfam" id="TIGR02783">
    <property type="entry name" value="TrbL_P"/>
    <property type="match status" value="1"/>
</dbReference>
<gene>
    <name evidence="8" type="primary">trbL</name>
    <name evidence="8" type="ORF">IM816_18010</name>
</gene>
<keyword evidence="9" id="KW-1185">Reference proteome</keyword>
<reference evidence="8" key="1">
    <citation type="submission" date="2020-10" db="EMBL/GenBank/DDBJ databases">
        <title>Whole-genome sequence of Luteibacter sp. EIF3.</title>
        <authorList>
            <person name="Friedrich I."/>
            <person name="Hertel R."/>
            <person name="Daniel R."/>
        </authorList>
    </citation>
    <scope>NUCLEOTIDE SEQUENCE</scope>
    <source>
        <strain evidence="8">EIF3</strain>
    </source>
</reference>
<name>A0ABY4T2X8_9GAMM</name>
<feature type="region of interest" description="Disordered" evidence="5">
    <location>
        <begin position="861"/>
        <end position="944"/>
    </location>
</feature>
<feature type="compositionally biased region" description="Polar residues" evidence="5">
    <location>
        <begin position="557"/>
        <end position="568"/>
    </location>
</feature>
<feature type="chain" id="PRO_5046761235" evidence="7">
    <location>
        <begin position="26"/>
        <end position="944"/>
    </location>
</feature>
<keyword evidence="3 6" id="KW-1133">Transmembrane helix</keyword>
<dbReference type="InterPro" id="IPR007688">
    <property type="entry name" value="Conjugal_tfr_TrbL/VirB6"/>
</dbReference>
<feature type="transmembrane region" description="Helical" evidence="6">
    <location>
        <begin position="82"/>
        <end position="100"/>
    </location>
</feature>
<evidence type="ECO:0000256" key="5">
    <source>
        <dbReference type="SAM" id="MobiDB-lite"/>
    </source>
</evidence>
<feature type="compositionally biased region" description="Polar residues" evidence="5">
    <location>
        <begin position="922"/>
        <end position="934"/>
    </location>
</feature>
<feature type="transmembrane region" description="Helical" evidence="6">
    <location>
        <begin position="254"/>
        <end position="273"/>
    </location>
</feature>
<dbReference type="Pfam" id="PF04610">
    <property type="entry name" value="TrbL"/>
    <property type="match status" value="1"/>
</dbReference>
<feature type="compositionally biased region" description="Low complexity" evidence="5">
    <location>
        <begin position="331"/>
        <end position="342"/>
    </location>
</feature>
<feature type="transmembrane region" description="Helical" evidence="6">
    <location>
        <begin position="57"/>
        <end position="75"/>
    </location>
</feature>
<keyword evidence="2 6" id="KW-0812">Transmembrane</keyword>
<protein>
    <submittedName>
        <fullName evidence="8">P-type conjugative transfer protein TrbL</fullName>
    </submittedName>
</protein>
<dbReference type="EMBL" id="CP063231">
    <property type="protein sequence ID" value="URL58452.1"/>
    <property type="molecule type" value="Genomic_DNA"/>
</dbReference>
<feature type="compositionally biased region" description="Polar residues" evidence="5">
    <location>
        <begin position="497"/>
        <end position="521"/>
    </location>
</feature>